<comment type="catalytic activity">
    <reaction evidence="4">
        <text>DNA(n) + a 2'-deoxyribonucleoside 5'-triphosphate = DNA(n+1) + diphosphate</text>
        <dbReference type="Rhea" id="RHEA:22508"/>
        <dbReference type="Rhea" id="RHEA-COMP:17339"/>
        <dbReference type="Rhea" id="RHEA-COMP:17340"/>
        <dbReference type="ChEBI" id="CHEBI:33019"/>
        <dbReference type="ChEBI" id="CHEBI:61560"/>
        <dbReference type="ChEBI" id="CHEBI:173112"/>
        <dbReference type="EC" id="2.7.7.7"/>
    </reaction>
</comment>
<dbReference type="GO" id="GO:0003887">
    <property type="term" value="F:DNA-directed DNA polymerase activity"/>
    <property type="evidence" value="ECO:0007669"/>
    <property type="project" value="UniProtKB-EC"/>
</dbReference>
<comment type="subunit">
    <text evidence="3">DNA polymerase III contains a core (composed of alpha, epsilon and theta chains) that associates with a tau subunit. This core dimerizes to form the POLIII' complex. PolIII' associates with the gamma complex (composed of gamma, delta, delta', psi and chi chains) and with the beta chain to form the complete DNA polymerase III complex.</text>
</comment>
<protein>
    <recommendedName>
        <fullName evidence="1">DNA-directed DNA polymerase</fullName>
        <ecNumber evidence="1">2.7.7.7</ecNumber>
    </recommendedName>
</protein>
<dbReference type="GO" id="GO:0045004">
    <property type="term" value="P:DNA replication proofreading"/>
    <property type="evidence" value="ECO:0007669"/>
    <property type="project" value="TreeGrafter"/>
</dbReference>
<dbReference type="GO" id="GO:0008408">
    <property type="term" value="F:3'-5' exonuclease activity"/>
    <property type="evidence" value="ECO:0007669"/>
    <property type="project" value="TreeGrafter"/>
</dbReference>
<evidence type="ECO:0000259" key="6">
    <source>
        <dbReference type="SMART" id="SM00479"/>
    </source>
</evidence>
<dbReference type="Gene3D" id="3.30.420.10">
    <property type="entry name" value="Ribonuclease H-like superfamily/Ribonuclease H"/>
    <property type="match status" value="1"/>
</dbReference>
<comment type="caution">
    <text evidence="7">The sequence shown here is derived from an EMBL/GenBank/DDBJ whole genome shotgun (WGS) entry which is preliminary data.</text>
</comment>
<evidence type="ECO:0000256" key="4">
    <source>
        <dbReference type="ARBA" id="ARBA00049244"/>
    </source>
</evidence>
<dbReference type="GO" id="GO:0005829">
    <property type="term" value="C:cytosol"/>
    <property type="evidence" value="ECO:0007669"/>
    <property type="project" value="TreeGrafter"/>
</dbReference>
<dbReference type="PANTHER" id="PTHR30231">
    <property type="entry name" value="DNA POLYMERASE III SUBUNIT EPSILON"/>
    <property type="match status" value="1"/>
</dbReference>
<dbReference type="SMART" id="SM00479">
    <property type="entry name" value="EXOIII"/>
    <property type="match status" value="1"/>
</dbReference>
<feature type="transmembrane region" description="Helical" evidence="5">
    <location>
        <begin position="51"/>
        <end position="71"/>
    </location>
</feature>
<dbReference type="InterPro" id="IPR006054">
    <property type="entry name" value="DnaQ"/>
</dbReference>
<dbReference type="EC" id="2.7.7.7" evidence="1"/>
<name>A0A9D7I8J2_9RHOO</name>
<feature type="transmembrane region" description="Helical" evidence="5">
    <location>
        <begin position="7"/>
        <end position="31"/>
    </location>
</feature>
<dbReference type="PANTHER" id="PTHR30231:SF41">
    <property type="entry name" value="DNA POLYMERASE III SUBUNIT EPSILON"/>
    <property type="match status" value="1"/>
</dbReference>
<keyword evidence="5" id="KW-0472">Membrane</keyword>
<accession>A0A9D7I8J2</accession>
<evidence type="ECO:0000256" key="2">
    <source>
        <dbReference type="ARBA" id="ARBA00025483"/>
    </source>
</evidence>
<reference evidence="7" key="1">
    <citation type="submission" date="2020-10" db="EMBL/GenBank/DDBJ databases">
        <title>Connecting structure to function with the recovery of over 1000 high-quality activated sludge metagenome-assembled genomes encoding full-length rRNA genes using long-read sequencing.</title>
        <authorList>
            <person name="Singleton C.M."/>
            <person name="Petriglieri F."/>
            <person name="Kristensen J.M."/>
            <person name="Kirkegaard R.H."/>
            <person name="Michaelsen T.Y."/>
            <person name="Andersen M.H."/>
            <person name="Karst S.M."/>
            <person name="Dueholm M.S."/>
            <person name="Nielsen P.H."/>
            <person name="Albertsen M."/>
        </authorList>
    </citation>
    <scope>NUCLEOTIDE SEQUENCE</scope>
    <source>
        <strain evidence="7">EsbW_18-Q3-R4-48_MAXAC.044</strain>
    </source>
</reference>
<dbReference type="CDD" id="cd06127">
    <property type="entry name" value="DEDDh"/>
    <property type="match status" value="1"/>
</dbReference>
<keyword evidence="7" id="KW-0269">Exonuclease</keyword>
<keyword evidence="5" id="KW-1133">Transmembrane helix</keyword>
<dbReference type="InterPro" id="IPR013520">
    <property type="entry name" value="Ribonucl_H"/>
</dbReference>
<dbReference type="FunFam" id="3.30.420.10:FF:000045">
    <property type="entry name" value="3'-5' exonuclease DinG"/>
    <property type="match status" value="1"/>
</dbReference>
<dbReference type="EMBL" id="JADJNC010000029">
    <property type="protein sequence ID" value="MBK7424366.1"/>
    <property type="molecule type" value="Genomic_DNA"/>
</dbReference>
<dbReference type="SUPFAM" id="SSF53098">
    <property type="entry name" value="Ribonuclease H-like"/>
    <property type="match status" value="1"/>
</dbReference>
<evidence type="ECO:0000256" key="5">
    <source>
        <dbReference type="SAM" id="Phobius"/>
    </source>
</evidence>
<evidence type="ECO:0000256" key="1">
    <source>
        <dbReference type="ARBA" id="ARBA00012417"/>
    </source>
</evidence>
<sequence length="349" mass="38370">MTARTRYIIAALVLSLLMAGPFVAIAVFAWVKGTLEHRVIFTQYFQQLLPLGALLTVAALATGFVILNALFREYVTGMAATAESLTVMLTSNRDLRVVEQGPPELRVVIGAMNRLADQRDHRIDEVEARIAEQRSIYQALCERSSGSSVLDRPLDSLIYTAFDTETTGMQPGKGDEIIQIGALRVADGQIHADHAFEALIDPQRAISPESEKIHGITADQVKGKPTIGQVLPEFHDFCEGSVLLGHNVAFDMRFLQMKEQITGVVFRQPVLDTLLLSSVAYPNQPHHSLEASMALLGVSIEHRHSAYSDAIATAQVFLRLVPLLEERGVITLRQAIEASAKTPYARLAY</sequence>
<keyword evidence="7" id="KW-0378">Hydrolase</keyword>
<keyword evidence="7" id="KW-0540">Nuclease</keyword>
<comment type="function">
    <text evidence="2">DNA polymerase III is a complex, multichain enzyme responsible for most of the replicative synthesis in bacteria. The epsilon subunit contain the editing function and is a proofreading 3'-5' exonuclease.</text>
</comment>
<dbReference type="Pfam" id="PF00929">
    <property type="entry name" value="RNase_T"/>
    <property type="match status" value="1"/>
</dbReference>
<gene>
    <name evidence="7" type="ORF">IPJ48_15505</name>
</gene>
<feature type="domain" description="Exonuclease" evidence="6">
    <location>
        <begin position="158"/>
        <end position="326"/>
    </location>
</feature>
<dbReference type="AlphaFoldDB" id="A0A9D7I8J2"/>
<dbReference type="GO" id="GO:0003677">
    <property type="term" value="F:DNA binding"/>
    <property type="evidence" value="ECO:0007669"/>
    <property type="project" value="InterPro"/>
</dbReference>
<evidence type="ECO:0000256" key="3">
    <source>
        <dbReference type="ARBA" id="ARBA00026073"/>
    </source>
</evidence>
<dbReference type="Proteomes" id="UP000886602">
    <property type="component" value="Unassembled WGS sequence"/>
</dbReference>
<dbReference type="InterPro" id="IPR036397">
    <property type="entry name" value="RNaseH_sf"/>
</dbReference>
<evidence type="ECO:0000313" key="7">
    <source>
        <dbReference type="EMBL" id="MBK7424366.1"/>
    </source>
</evidence>
<keyword evidence="5" id="KW-0812">Transmembrane</keyword>
<proteinExistence type="predicted"/>
<evidence type="ECO:0000313" key="8">
    <source>
        <dbReference type="Proteomes" id="UP000886602"/>
    </source>
</evidence>
<organism evidence="7 8">
    <name type="scientific">Candidatus Propionivibrio dominans</name>
    <dbReference type="NCBI Taxonomy" id="2954373"/>
    <lineage>
        <taxon>Bacteria</taxon>
        <taxon>Pseudomonadati</taxon>
        <taxon>Pseudomonadota</taxon>
        <taxon>Betaproteobacteria</taxon>
        <taxon>Rhodocyclales</taxon>
        <taxon>Rhodocyclaceae</taxon>
        <taxon>Propionivibrio</taxon>
    </lineage>
</organism>
<dbReference type="NCBIfam" id="TIGR00573">
    <property type="entry name" value="dnaq"/>
    <property type="match status" value="1"/>
</dbReference>
<dbReference type="InterPro" id="IPR012337">
    <property type="entry name" value="RNaseH-like_sf"/>
</dbReference>